<reference evidence="5" key="1">
    <citation type="submission" date="2021-01" db="EMBL/GenBank/DDBJ databases">
        <authorList>
            <person name="Corre E."/>
            <person name="Pelletier E."/>
            <person name="Niang G."/>
            <person name="Scheremetjew M."/>
            <person name="Finn R."/>
            <person name="Kale V."/>
            <person name="Holt S."/>
            <person name="Cochrane G."/>
            <person name="Meng A."/>
            <person name="Brown T."/>
            <person name="Cohen L."/>
        </authorList>
    </citation>
    <scope>NUCLEOTIDE SEQUENCE</scope>
    <source>
        <strain evidence="5">Isolate 1302-5</strain>
    </source>
</reference>
<accession>A0A7S4MUG5</accession>
<dbReference type="InterPro" id="IPR019734">
    <property type="entry name" value="TPR_rpt"/>
</dbReference>
<dbReference type="AlphaFoldDB" id="A0A7S4MUG5"/>
<dbReference type="InterPro" id="IPR011990">
    <property type="entry name" value="TPR-like_helical_dom_sf"/>
</dbReference>
<dbReference type="SMART" id="SM00028">
    <property type="entry name" value="TPR"/>
    <property type="match status" value="3"/>
</dbReference>
<keyword evidence="2" id="KW-0067">ATP-binding</keyword>
<dbReference type="GO" id="GO:0005524">
    <property type="term" value="F:ATP binding"/>
    <property type="evidence" value="ECO:0007669"/>
    <property type="project" value="UniProtKB-KW"/>
</dbReference>
<dbReference type="Pfam" id="PF14559">
    <property type="entry name" value="TPR_19"/>
    <property type="match status" value="1"/>
</dbReference>
<evidence type="ECO:0000256" key="2">
    <source>
        <dbReference type="ARBA" id="ARBA00022840"/>
    </source>
</evidence>
<evidence type="ECO:0000256" key="3">
    <source>
        <dbReference type="PROSITE-ProRule" id="PRU00339"/>
    </source>
</evidence>
<feature type="repeat" description="TPR" evidence="3">
    <location>
        <begin position="717"/>
        <end position="750"/>
    </location>
</feature>
<dbReference type="Gene3D" id="3.30.420.40">
    <property type="match status" value="4"/>
</dbReference>
<dbReference type="Gene3D" id="1.20.1270.10">
    <property type="match status" value="1"/>
</dbReference>
<sequence length="814" mass="85870">MPPTTASSSSSSTAAVVTVGIDVGTQTVKAVLGPSHDYEIVRCGMGGHSTPTAVTFRDRERFIGERAAESRSADGNTVFHLNRLLPGGGAAAAADDDDDGGGDALSEFYRFETAASSGGEGTSASVRYDGSRRTFSSSALLAMLLGKVKGSVDATVDRLGGGGGAGRKCKYVLTLPPGSSPAAERAVLDAAHAAGMGGGEGEDGAVIAGSSRCYAAAYGRKWAGDAAEGEARERTVVVVDMGHSQTTVAVLRLGGDGAEASKDAETGDAAVAEAGAEAGSDEKKDKEKGEGSDADAEAADDDDDGKKAAVTVLGSSCSRTLGAGRVDARLWRHFAATLPNLSPDLTPASRGGQRLLEGCRKLKHLLSMLPSSNVTVECLGADERDVTLNGTRDVLVDLCAPEAQELKALIDEALRGAGIALDGGDTAGGGGGKGVDSIEVLGGGCRIPLFQETILAALGREGGNPEKDLSRGLDDTSVALGAAALGDDATGRKLVAGGRRGPDDADTDTAADADDEGDARRSALAEAEKIMAALDAEMSRRSEARNGIEAHVLEMRGAKHGAHGKSLPDGTQFDEYLDNLDDWLFSDECDGMDVQEMEKKLADVLEETRTTCAEYFEAVRKEAEEKEREMEEEAKKAEAERAAEGGGDDDDGDHDTRRLPKKRRMEIVMKNKNEANELLRDGNHRHAAARYHKALTHCGKFYDLGPDDEEEVKAVKLSLHLNLALAYIKLDKPDNALRSCNDALDLDPDNVKALYRRASVYYDKKKWDDAGKDAKRAAETAPDDKAVKKLQARIEQQVKRQKVKEKKMAQKMFG</sequence>
<dbReference type="Gene3D" id="3.90.640.10">
    <property type="entry name" value="Actin, Chain A, domain 4"/>
    <property type="match status" value="1"/>
</dbReference>
<dbReference type="Gene3D" id="3.30.30.30">
    <property type="match status" value="1"/>
</dbReference>
<feature type="repeat" description="TPR" evidence="3">
    <location>
        <begin position="751"/>
        <end position="784"/>
    </location>
</feature>
<dbReference type="PANTHER" id="PTHR45639:SF28">
    <property type="entry name" value="HEAT SHOCK PROTEIN-LIKE PROTEIN"/>
    <property type="match status" value="1"/>
</dbReference>
<protein>
    <submittedName>
        <fullName evidence="5">Uncharacterized protein</fullName>
    </submittedName>
</protein>
<dbReference type="InterPro" id="IPR029048">
    <property type="entry name" value="HSP70_C_sf"/>
</dbReference>
<dbReference type="InterPro" id="IPR013126">
    <property type="entry name" value="Hsp_70_fam"/>
</dbReference>
<feature type="compositionally biased region" description="Acidic residues" evidence="4">
    <location>
        <begin position="504"/>
        <end position="517"/>
    </location>
</feature>
<evidence type="ECO:0000256" key="1">
    <source>
        <dbReference type="ARBA" id="ARBA00022741"/>
    </source>
</evidence>
<dbReference type="GO" id="GO:0005829">
    <property type="term" value="C:cytosol"/>
    <property type="evidence" value="ECO:0007669"/>
    <property type="project" value="TreeGrafter"/>
</dbReference>
<keyword evidence="3" id="KW-0802">TPR repeat</keyword>
<evidence type="ECO:0000256" key="4">
    <source>
        <dbReference type="SAM" id="MobiDB-lite"/>
    </source>
</evidence>
<name>A0A7S4MUG5_9STRA</name>
<feature type="compositionally biased region" description="Basic and acidic residues" evidence="4">
    <location>
        <begin position="280"/>
        <end position="291"/>
    </location>
</feature>
<feature type="region of interest" description="Disordered" evidence="4">
    <location>
        <begin position="623"/>
        <end position="662"/>
    </location>
</feature>
<proteinExistence type="predicted"/>
<dbReference type="SUPFAM" id="SSF48452">
    <property type="entry name" value="TPR-like"/>
    <property type="match status" value="1"/>
</dbReference>
<dbReference type="Pfam" id="PF00012">
    <property type="entry name" value="HSP70"/>
    <property type="match status" value="2"/>
</dbReference>
<gene>
    <name evidence="5" type="ORF">OAUR00152_LOCUS17646</name>
</gene>
<feature type="region of interest" description="Disordered" evidence="4">
    <location>
        <begin position="273"/>
        <end position="305"/>
    </location>
</feature>
<feature type="compositionally biased region" description="Acidic residues" evidence="4">
    <location>
        <begin position="292"/>
        <end position="303"/>
    </location>
</feature>
<dbReference type="Gene3D" id="1.25.40.10">
    <property type="entry name" value="Tetratricopeptide repeat domain"/>
    <property type="match status" value="1"/>
</dbReference>
<dbReference type="GO" id="GO:0140662">
    <property type="term" value="F:ATP-dependent protein folding chaperone"/>
    <property type="evidence" value="ECO:0007669"/>
    <property type="project" value="InterPro"/>
</dbReference>
<dbReference type="SUPFAM" id="SSF53067">
    <property type="entry name" value="Actin-like ATPase domain"/>
    <property type="match status" value="2"/>
</dbReference>
<dbReference type="GO" id="GO:0005634">
    <property type="term" value="C:nucleus"/>
    <property type="evidence" value="ECO:0007669"/>
    <property type="project" value="TreeGrafter"/>
</dbReference>
<organism evidence="5">
    <name type="scientific">Odontella aurita</name>
    <dbReference type="NCBI Taxonomy" id="265563"/>
    <lineage>
        <taxon>Eukaryota</taxon>
        <taxon>Sar</taxon>
        <taxon>Stramenopiles</taxon>
        <taxon>Ochrophyta</taxon>
        <taxon>Bacillariophyta</taxon>
        <taxon>Mediophyceae</taxon>
        <taxon>Biddulphiophycidae</taxon>
        <taxon>Eupodiscales</taxon>
        <taxon>Odontellaceae</taxon>
        <taxon>Odontella</taxon>
    </lineage>
</organism>
<feature type="region of interest" description="Disordered" evidence="4">
    <location>
        <begin position="492"/>
        <end position="521"/>
    </location>
</feature>
<feature type="compositionally biased region" description="Basic and acidic residues" evidence="4">
    <location>
        <begin position="623"/>
        <end position="643"/>
    </location>
</feature>
<evidence type="ECO:0000313" key="5">
    <source>
        <dbReference type="EMBL" id="CAE2243828.1"/>
    </source>
</evidence>
<keyword evidence="1" id="KW-0547">Nucleotide-binding</keyword>
<dbReference type="PROSITE" id="PS50005">
    <property type="entry name" value="TPR"/>
    <property type="match status" value="2"/>
</dbReference>
<dbReference type="EMBL" id="HBKQ01026065">
    <property type="protein sequence ID" value="CAE2243828.1"/>
    <property type="molecule type" value="Transcribed_RNA"/>
</dbReference>
<dbReference type="PANTHER" id="PTHR45639">
    <property type="entry name" value="HSC70CB, ISOFORM G-RELATED"/>
    <property type="match status" value="1"/>
</dbReference>
<dbReference type="InterPro" id="IPR043129">
    <property type="entry name" value="ATPase_NBD"/>
</dbReference>